<proteinExistence type="inferred from homology"/>
<dbReference type="SUPFAM" id="SSF54001">
    <property type="entry name" value="Cysteine proteinases"/>
    <property type="match status" value="1"/>
</dbReference>
<dbReference type="GO" id="GO:0004197">
    <property type="term" value="F:cysteine-type endopeptidase activity"/>
    <property type="evidence" value="ECO:0007669"/>
    <property type="project" value="UniProtKB-EC"/>
</dbReference>
<dbReference type="PIRSF" id="PIRSF005700">
    <property type="entry name" value="PepC"/>
    <property type="match status" value="1"/>
</dbReference>
<dbReference type="Pfam" id="PF03051">
    <property type="entry name" value="Peptidase_C1_2"/>
    <property type="match status" value="1"/>
</dbReference>
<evidence type="ECO:0000313" key="6">
    <source>
        <dbReference type="Proteomes" id="UP001058273"/>
    </source>
</evidence>
<accession>A0ABY5NXX2</accession>
<dbReference type="PROSITE" id="PS00139">
    <property type="entry name" value="THIOL_PROTEASE_CYS"/>
    <property type="match status" value="1"/>
</dbReference>
<reference evidence="5" key="2">
    <citation type="submission" date="2022-08" db="EMBL/GenBank/DDBJ databases">
        <authorList>
            <person name="Poehlein A."/>
            <person name="Guzman J."/>
            <person name="Daniel R."/>
            <person name="Vilcinskas A."/>
        </authorList>
    </citation>
    <scope>NUCLEOTIDE SEQUENCE</scope>
    <source>
        <strain evidence="5">G314FT</strain>
    </source>
</reference>
<reference evidence="5" key="1">
    <citation type="submission" date="2022-08" db="EMBL/GenBank/DDBJ databases">
        <title>Genome sequence of Vagococcus luciliae DSM 112651.</title>
        <authorList>
            <person name="Juan G."/>
            <person name="Anja P."/>
            <person name="Rolf D."/>
            <person name="Kampfer P."/>
            <person name="Vilcinskas A."/>
        </authorList>
    </citation>
    <scope>NUCLEOTIDE SEQUENCE</scope>
    <source>
        <strain evidence="5">G314FT</strain>
    </source>
</reference>
<dbReference type="EMBL" id="CP102451">
    <property type="protein sequence ID" value="UUV98485.1"/>
    <property type="molecule type" value="Genomic_DNA"/>
</dbReference>
<evidence type="ECO:0000313" key="5">
    <source>
        <dbReference type="EMBL" id="UUV98485.1"/>
    </source>
</evidence>
<dbReference type="InterPro" id="IPR000169">
    <property type="entry name" value="Pept_cys_AS"/>
</dbReference>
<keyword evidence="4 5" id="KW-0031">Aminopeptidase</keyword>
<protein>
    <recommendedName>
        <fullName evidence="4">Aminopeptidase</fullName>
    </recommendedName>
</protein>
<evidence type="ECO:0000256" key="2">
    <source>
        <dbReference type="ARBA" id="ARBA00022801"/>
    </source>
</evidence>
<evidence type="ECO:0000256" key="3">
    <source>
        <dbReference type="ARBA" id="ARBA00022807"/>
    </source>
</evidence>
<sequence length="460" mass="53815">MYQQNNKFRNGVFYMSRPLTSERINEMKKEFNSNRGNQVAQTAATTNGLFKAAENIRSIDDNNFNFSIDVDTHQVTNQRHSGRCWMFSCLNVIRFQIEKQYNIENFELSQNYLFFYDKLEKANYFYQNILDTSGEELSSRDVQFLLNSPQQDGGDWNLIISLVEKYGVVPKYEMDESSCSMDSTELNTLLNRKLRADAIVLRRMMNSNKTNDEIKSFIDEQLVEVYRILSIALGTPPETINFTFRNKDKKYTSYQNLTPVEMYQKYVDIDLNDYAIIINVPTESMPFDQTFEVELSGNMVDGKPNRYLNVEMDELKKLTIKQLKSGEPVWFACDVLKHFDRQKGIMSDSLYKFKELFDLDFNMTKGERFNYRESLPTHAMVIAGVNIVDDKPTKWKVENSWGDTIGDKGFCVMDDKWMTDYLFEVVVRKEFLTDTQRANLDKDATVLPFWNPMNPITPMI</sequence>
<dbReference type="Proteomes" id="UP001058273">
    <property type="component" value="Chromosome"/>
</dbReference>
<keyword evidence="1 4" id="KW-0645">Protease</keyword>
<keyword evidence="3 4" id="KW-0788">Thiol protease</keyword>
<evidence type="ECO:0000256" key="1">
    <source>
        <dbReference type="ARBA" id="ARBA00022670"/>
    </source>
</evidence>
<dbReference type="GO" id="GO:0004177">
    <property type="term" value="F:aminopeptidase activity"/>
    <property type="evidence" value="ECO:0007669"/>
    <property type="project" value="UniProtKB-KW"/>
</dbReference>
<keyword evidence="6" id="KW-1185">Reference proteome</keyword>
<comment type="similarity">
    <text evidence="4">Belongs to the peptidase C1 family.</text>
</comment>
<keyword evidence="2 4" id="KW-0378">Hydrolase</keyword>
<gene>
    <name evidence="5" type="primary">pepC_2</name>
    <name evidence="5" type="ORF">G314FT_06380</name>
</gene>
<dbReference type="PANTHER" id="PTHR10363:SF2">
    <property type="entry name" value="BLEOMYCIN HYDROLASE"/>
    <property type="match status" value="1"/>
</dbReference>
<dbReference type="InterPro" id="IPR038765">
    <property type="entry name" value="Papain-like_cys_pep_sf"/>
</dbReference>
<organism evidence="5 6">
    <name type="scientific">Vagococcus luciliae</name>
    <dbReference type="NCBI Taxonomy" id="2920380"/>
    <lineage>
        <taxon>Bacteria</taxon>
        <taxon>Bacillati</taxon>
        <taxon>Bacillota</taxon>
        <taxon>Bacilli</taxon>
        <taxon>Lactobacillales</taxon>
        <taxon>Enterococcaceae</taxon>
        <taxon>Vagococcus</taxon>
    </lineage>
</organism>
<dbReference type="PANTHER" id="PTHR10363">
    <property type="entry name" value="BLEOMYCIN HYDROLASE"/>
    <property type="match status" value="1"/>
</dbReference>
<dbReference type="InterPro" id="IPR004134">
    <property type="entry name" value="Peptidase_C1B"/>
</dbReference>
<dbReference type="Gene3D" id="3.90.70.10">
    <property type="entry name" value="Cysteine proteinases"/>
    <property type="match status" value="1"/>
</dbReference>
<evidence type="ECO:0000256" key="4">
    <source>
        <dbReference type="PIRNR" id="PIRNR005700"/>
    </source>
</evidence>
<name>A0ABY5NXX2_9ENTE</name>
<dbReference type="CDD" id="cd00585">
    <property type="entry name" value="Peptidase_C1B"/>
    <property type="match status" value="1"/>
</dbReference>